<gene>
    <name evidence="1" type="ORF">GCM10010307_17170</name>
</gene>
<organism evidence="1 2">
    <name type="scientific">Streptomyces vastus</name>
    <dbReference type="NCBI Taxonomy" id="285451"/>
    <lineage>
        <taxon>Bacteria</taxon>
        <taxon>Bacillati</taxon>
        <taxon>Actinomycetota</taxon>
        <taxon>Actinomycetes</taxon>
        <taxon>Kitasatosporales</taxon>
        <taxon>Streptomycetaceae</taxon>
        <taxon>Streptomyces</taxon>
    </lineage>
</organism>
<accession>A0ABN3QJ57</accession>
<dbReference type="InterPro" id="IPR011050">
    <property type="entry name" value="Pectin_lyase_fold/virulence"/>
</dbReference>
<evidence type="ECO:0000313" key="2">
    <source>
        <dbReference type="Proteomes" id="UP001500151"/>
    </source>
</evidence>
<sequence length="208" mass="21407">MEALATRPPADHLLVALLGHIRGRYRHTGHCQVPAARQGTPVPCEDVTELIKQVNEANTRGRGTVVPSSGCSYELNAPAVPDGTSGASGLPIITGELTISGNRATITRQSTTPFRIAEVAQQGSLTLNGITVSGGSAAEDSGTAGGGILTEGTLRLVASRITGNTASVLGGGIAVASGATARLAGSIVSDNRARRRQHCGRRWWHSRG</sequence>
<keyword evidence="2" id="KW-1185">Reference proteome</keyword>
<dbReference type="Proteomes" id="UP001500151">
    <property type="component" value="Unassembled WGS sequence"/>
</dbReference>
<name>A0ABN3QJ57_9ACTN</name>
<proteinExistence type="predicted"/>
<protein>
    <submittedName>
        <fullName evidence="1">Uncharacterized protein</fullName>
    </submittedName>
</protein>
<dbReference type="EMBL" id="BAAASJ010000020">
    <property type="protein sequence ID" value="GAA2627834.1"/>
    <property type="molecule type" value="Genomic_DNA"/>
</dbReference>
<reference evidence="1 2" key="1">
    <citation type="journal article" date="2019" name="Int. J. Syst. Evol. Microbiol.">
        <title>The Global Catalogue of Microorganisms (GCM) 10K type strain sequencing project: providing services to taxonomists for standard genome sequencing and annotation.</title>
        <authorList>
            <consortium name="The Broad Institute Genomics Platform"/>
            <consortium name="The Broad Institute Genome Sequencing Center for Infectious Disease"/>
            <person name="Wu L."/>
            <person name="Ma J."/>
        </authorList>
    </citation>
    <scope>NUCLEOTIDE SEQUENCE [LARGE SCALE GENOMIC DNA]</scope>
    <source>
        <strain evidence="1 2">JCM 4524</strain>
    </source>
</reference>
<evidence type="ECO:0000313" key="1">
    <source>
        <dbReference type="EMBL" id="GAA2627834.1"/>
    </source>
</evidence>
<dbReference type="SUPFAM" id="SSF51126">
    <property type="entry name" value="Pectin lyase-like"/>
    <property type="match status" value="1"/>
</dbReference>
<comment type="caution">
    <text evidence="1">The sequence shown here is derived from an EMBL/GenBank/DDBJ whole genome shotgun (WGS) entry which is preliminary data.</text>
</comment>